<dbReference type="AlphaFoldDB" id="A0A0E9WXJ3"/>
<protein>
    <submittedName>
        <fullName evidence="1">Uncharacterized protein</fullName>
    </submittedName>
</protein>
<reference evidence="1" key="2">
    <citation type="journal article" date="2015" name="Fish Shellfish Immunol.">
        <title>Early steps in the European eel (Anguilla anguilla)-Vibrio vulnificus interaction in the gills: Role of the RtxA13 toxin.</title>
        <authorList>
            <person name="Callol A."/>
            <person name="Pajuelo D."/>
            <person name="Ebbesson L."/>
            <person name="Teles M."/>
            <person name="MacKenzie S."/>
            <person name="Amaro C."/>
        </authorList>
    </citation>
    <scope>NUCLEOTIDE SEQUENCE</scope>
</reference>
<evidence type="ECO:0000313" key="1">
    <source>
        <dbReference type="EMBL" id="JAH95099.1"/>
    </source>
</evidence>
<accession>A0A0E9WXJ3</accession>
<proteinExistence type="predicted"/>
<name>A0A0E9WXJ3_ANGAN</name>
<dbReference type="EMBL" id="GBXM01013478">
    <property type="protein sequence ID" value="JAH95099.1"/>
    <property type="molecule type" value="Transcribed_RNA"/>
</dbReference>
<sequence>MLSGYCTNDYQKQHQFPFRQEKWGWDFKTDARVQARTELLCLYTPSAERVTLTVHPICTVT</sequence>
<organism evidence="1">
    <name type="scientific">Anguilla anguilla</name>
    <name type="common">European freshwater eel</name>
    <name type="synonym">Muraena anguilla</name>
    <dbReference type="NCBI Taxonomy" id="7936"/>
    <lineage>
        <taxon>Eukaryota</taxon>
        <taxon>Metazoa</taxon>
        <taxon>Chordata</taxon>
        <taxon>Craniata</taxon>
        <taxon>Vertebrata</taxon>
        <taxon>Euteleostomi</taxon>
        <taxon>Actinopterygii</taxon>
        <taxon>Neopterygii</taxon>
        <taxon>Teleostei</taxon>
        <taxon>Anguilliformes</taxon>
        <taxon>Anguillidae</taxon>
        <taxon>Anguilla</taxon>
    </lineage>
</organism>
<reference evidence="1" key="1">
    <citation type="submission" date="2014-11" db="EMBL/GenBank/DDBJ databases">
        <authorList>
            <person name="Amaro Gonzalez C."/>
        </authorList>
    </citation>
    <scope>NUCLEOTIDE SEQUENCE</scope>
</reference>